<feature type="transmembrane region" description="Helical" evidence="11">
    <location>
        <begin position="150"/>
        <end position="168"/>
    </location>
</feature>
<accession>A0A1Y1HZV9</accession>
<dbReference type="OrthoDB" id="531680at2759"/>
<comment type="pathway">
    <text evidence="2">Glycolipid biosynthesis; glycosylphosphatidylinositol-anchor biosynthesis.</text>
</comment>
<dbReference type="InterPro" id="IPR036907">
    <property type="entry name" value="5'-Nucleotdase_C_sf"/>
</dbReference>
<dbReference type="SUPFAM" id="SSF56300">
    <property type="entry name" value="Metallo-dependent phosphatases"/>
    <property type="match status" value="1"/>
</dbReference>
<evidence type="ECO:0000256" key="8">
    <source>
        <dbReference type="ARBA" id="ARBA00022989"/>
    </source>
</evidence>
<evidence type="ECO:0000256" key="1">
    <source>
        <dbReference type="ARBA" id="ARBA00004141"/>
    </source>
</evidence>
<feature type="region of interest" description="Disordered" evidence="10">
    <location>
        <begin position="483"/>
        <end position="521"/>
    </location>
</feature>
<evidence type="ECO:0000256" key="6">
    <source>
        <dbReference type="ARBA" id="ARBA00022692"/>
    </source>
</evidence>
<keyword evidence="15" id="KW-1185">Reference proteome</keyword>
<dbReference type="Gene3D" id="3.60.21.10">
    <property type="match status" value="1"/>
</dbReference>
<dbReference type="PANTHER" id="PTHR11575:SF24">
    <property type="entry name" value="5'-NUCLEOTIDASE"/>
    <property type="match status" value="1"/>
</dbReference>
<proteinExistence type="inferred from homology"/>
<evidence type="ECO:0000256" key="4">
    <source>
        <dbReference type="ARBA" id="ARBA00008321"/>
    </source>
</evidence>
<keyword evidence="6 11" id="KW-0812">Transmembrane</keyword>
<comment type="similarity">
    <text evidence="3">Belongs to the 5'-nucleotidase family.</text>
</comment>
<feature type="compositionally biased region" description="Low complexity" evidence="10">
    <location>
        <begin position="410"/>
        <end position="425"/>
    </location>
</feature>
<dbReference type="InterPro" id="IPR009450">
    <property type="entry name" value="Plno_GlcNAc_GPI2"/>
</dbReference>
<dbReference type="Pfam" id="PF06432">
    <property type="entry name" value="GPI2"/>
    <property type="match status" value="1"/>
</dbReference>
<evidence type="ECO:0000256" key="11">
    <source>
        <dbReference type="SAM" id="Phobius"/>
    </source>
</evidence>
<feature type="transmembrane region" description="Helical" evidence="11">
    <location>
        <begin position="211"/>
        <end position="227"/>
    </location>
</feature>
<dbReference type="GO" id="GO:0016020">
    <property type="term" value="C:membrane"/>
    <property type="evidence" value="ECO:0007669"/>
    <property type="project" value="UniProtKB-SubCell"/>
</dbReference>
<dbReference type="GO" id="GO:0016787">
    <property type="term" value="F:hydrolase activity"/>
    <property type="evidence" value="ECO:0007669"/>
    <property type="project" value="InterPro"/>
</dbReference>
<feature type="domain" description="Calcineurin-like phosphoesterase" evidence="12">
    <location>
        <begin position="578"/>
        <end position="802"/>
    </location>
</feature>
<dbReference type="EMBL" id="DF237048">
    <property type="protein sequence ID" value="GAQ82067.1"/>
    <property type="molecule type" value="Genomic_DNA"/>
</dbReference>
<dbReference type="PRINTS" id="PR01607">
    <property type="entry name" value="APYRASEFAMLY"/>
</dbReference>
<comment type="subcellular location">
    <subcellularLocation>
        <location evidence="1">Membrane</location>
        <topology evidence="1">Multi-pass membrane protein</topology>
    </subcellularLocation>
</comment>
<dbReference type="Pfam" id="PF00149">
    <property type="entry name" value="Metallophos"/>
    <property type="match status" value="1"/>
</dbReference>
<sequence>MATSQDPAVPFQFCPWDGVPYVANLPFCSQCKAPRLAADRTEKYRPPWQKVLYLKQPYEDNYTDASFLSSMITNANFVKRDYWTVVRDSTVISQQICTVAVVSAVSALTLLGALSATALLAVDAASLLLGYVAFLLKDPRHWRRETVTRNAFNCALFVSGVYILSPVLQTLTRSISSDTIWALSIGLLLLHLFFHDYSYSSTYSTKFSGSISINAAIFASVLVSSRLPSHMQVFALVLFSVEFFVLFPVLRHHVKKYSQKRHVTLSLSMVSLTTGLLLPLSPLLTALFLALILSVTFICPYWLIKIEKYKYEIHGPWDEAMPGQATGRPRCSRGLEDSERSLNRCRLVVRLLACSNKSVSSLKNLFGGQSFCSGSCAAGFNPCYNVDGSQLTCCTSTCLNCDLSTGNPPGTTPAPTTTPASTVAPTPGPTTTPAPTANGCLSGGRCTGSCATGFNPCYNADGSQLTCCTSACDICNLATGDAPGVSQSPTATTTASPTPTPTATASATPTPTPTPTKVSAPAPAPGADGCVVGGVCSGTCSAPLNPCFNAAGTQLTCCVSSCDQCTLGAAPGNDVTFTVLHNNDIHGRVQASDRSFIECNAARQTGTGDCYGGYAKMATVIDQERAKDLPVLVVNAGDEFTGTLWSLTYLGKESSTFLNLLGFDVMTFGNHEFDKGPQVLADYISQLNFPIVGTNTVPNPTSPIYNKFPKSTILSLKNKMGQEIAKIGVCGWVTPDTKFTSSPGPDINFAEVIPSVTACVADLKNQGVKIVIGLGHGGIDDDLVVAKSVPGLSLVVGGHSHTFLYSGTPPKLNVALNLSDTTPFPYPINVQNDFGPIVPYVQAFWGGRYMGRFTITFDAVGRFKNFATTQPILLGGSISENNVPEKPSVADLIQSLSGPVDALNAQNVGSSSVALNGRPYLQDPVTGPGSGEINLGDLITDAMVWKVAQNPAFEQEFGANVIAVTNTGGIRVNLPAGQLTRGQILTVLPFGNVVTIIQMTGAVLRSAIEFSVGLWNPTYAGNQFLQVSGIKFSFDPTKPAGSRLLELVAFNPVANCFTPVDDAATYNVISNDFTAAGGDGFAQFGSSKKLLATGPVLADVLAEYVQTFSPINITTGMRINVITASNPFVSQKTCARKMRRFLFQAN</sequence>
<dbReference type="Gene3D" id="3.90.780.10">
    <property type="entry name" value="5'-Nucleotidase, C-terminal domain"/>
    <property type="match status" value="1"/>
</dbReference>
<dbReference type="STRING" id="105231.A0A1Y1HZV9"/>
<evidence type="ECO:0000259" key="13">
    <source>
        <dbReference type="Pfam" id="PF02872"/>
    </source>
</evidence>
<feature type="domain" description="5'-Nucleotidase C-terminal" evidence="13">
    <location>
        <begin position="930"/>
        <end position="1084"/>
    </location>
</feature>
<dbReference type="PANTHER" id="PTHR11575">
    <property type="entry name" value="5'-NUCLEOTIDASE-RELATED"/>
    <property type="match status" value="1"/>
</dbReference>
<feature type="transmembrane region" description="Helical" evidence="11">
    <location>
        <begin position="180"/>
        <end position="199"/>
    </location>
</feature>
<keyword evidence="7" id="KW-0732">Signal</keyword>
<organism evidence="14 15">
    <name type="scientific">Klebsormidium nitens</name>
    <name type="common">Green alga</name>
    <name type="synonym">Ulothrix nitens</name>
    <dbReference type="NCBI Taxonomy" id="105231"/>
    <lineage>
        <taxon>Eukaryota</taxon>
        <taxon>Viridiplantae</taxon>
        <taxon>Streptophyta</taxon>
        <taxon>Klebsormidiophyceae</taxon>
        <taxon>Klebsormidiales</taxon>
        <taxon>Klebsormidiaceae</taxon>
        <taxon>Klebsormidium</taxon>
    </lineage>
</organism>
<dbReference type="CDD" id="cd07409">
    <property type="entry name" value="MPP_CD73_N"/>
    <property type="match status" value="1"/>
</dbReference>
<evidence type="ECO:0000256" key="7">
    <source>
        <dbReference type="ARBA" id="ARBA00022729"/>
    </source>
</evidence>
<comment type="similarity">
    <text evidence="4">Belongs to the PIGC family.</text>
</comment>
<dbReference type="Proteomes" id="UP000054558">
    <property type="component" value="Unassembled WGS sequence"/>
</dbReference>
<dbReference type="InterPro" id="IPR008334">
    <property type="entry name" value="5'-Nucleotdase_C"/>
</dbReference>
<evidence type="ECO:0000259" key="12">
    <source>
        <dbReference type="Pfam" id="PF00149"/>
    </source>
</evidence>
<dbReference type="AlphaFoldDB" id="A0A1Y1HZV9"/>
<protein>
    <submittedName>
        <fullName evidence="14">Phosphatidylinositol glycan class C</fullName>
    </submittedName>
</protein>
<keyword evidence="5" id="KW-0337">GPI-anchor biosynthesis</keyword>
<keyword evidence="9 11" id="KW-0472">Membrane</keyword>
<dbReference type="UniPathway" id="UPA00196"/>
<evidence type="ECO:0000256" key="9">
    <source>
        <dbReference type="ARBA" id="ARBA00023136"/>
    </source>
</evidence>
<dbReference type="InterPro" id="IPR006179">
    <property type="entry name" value="5_nucleotidase/apyrase"/>
</dbReference>
<dbReference type="Pfam" id="PF02872">
    <property type="entry name" value="5_nucleotid_C"/>
    <property type="match status" value="1"/>
</dbReference>
<dbReference type="InterPro" id="IPR004843">
    <property type="entry name" value="Calcineurin-like_PHP"/>
</dbReference>
<evidence type="ECO:0000256" key="5">
    <source>
        <dbReference type="ARBA" id="ARBA00022502"/>
    </source>
</evidence>
<keyword evidence="8 11" id="KW-1133">Transmembrane helix</keyword>
<feature type="compositionally biased region" description="Low complexity" evidence="10">
    <location>
        <begin position="488"/>
        <end position="521"/>
    </location>
</feature>
<dbReference type="GO" id="GO:0009166">
    <property type="term" value="P:nucleotide catabolic process"/>
    <property type="evidence" value="ECO:0007669"/>
    <property type="project" value="InterPro"/>
</dbReference>
<evidence type="ECO:0000256" key="10">
    <source>
        <dbReference type="SAM" id="MobiDB-lite"/>
    </source>
</evidence>
<gene>
    <name evidence="14" type="ORF">KFL_000990160</name>
</gene>
<evidence type="ECO:0000313" key="15">
    <source>
        <dbReference type="Proteomes" id="UP000054558"/>
    </source>
</evidence>
<feature type="region of interest" description="Disordered" evidence="10">
    <location>
        <begin position="410"/>
        <end position="433"/>
    </location>
</feature>
<feature type="transmembrane region" description="Helical" evidence="11">
    <location>
        <begin position="120"/>
        <end position="138"/>
    </location>
</feature>
<evidence type="ECO:0000256" key="3">
    <source>
        <dbReference type="ARBA" id="ARBA00006654"/>
    </source>
</evidence>
<dbReference type="GO" id="GO:0006506">
    <property type="term" value="P:GPI anchor biosynthetic process"/>
    <property type="evidence" value="ECO:0007669"/>
    <property type="project" value="UniProtKB-UniPathway"/>
</dbReference>
<dbReference type="SUPFAM" id="SSF55816">
    <property type="entry name" value="5'-nucleotidase (syn. UDP-sugar hydrolase), C-terminal domain"/>
    <property type="match status" value="1"/>
</dbReference>
<feature type="transmembrane region" description="Helical" evidence="11">
    <location>
        <begin position="233"/>
        <end position="250"/>
    </location>
</feature>
<feature type="transmembrane region" description="Helical" evidence="11">
    <location>
        <begin position="286"/>
        <end position="304"/>
    </location>
</feature>
<reference evidence="14 15" key="1">
    <citation type="journal article" date="2014" name="Nat. Commun.">
        <title>Klebsormidium flaccidum genome reveals primary factors for plant terrestrial adaptation.</title>
        <authorList>
            <person name="Hori K."/>
            <person name="Maruyama F."/>
            <person name="Fujisawa T."/>
            <person name="Togashi T."/>
            <person name="Yamamoto N."/>
            <person name="Seo M."/>
            <person name="Sato S."/>
            <person name="Yamada T."/>
            <person name="Mori H."/>
            <person name="Tajima N."/>
            <person name="Moriyama T."/>
            <person name="Ikeuchi M."/>
            <person name="Watanabe M."/>
            <person name="Wada H."/>
            <person name="Kobayashi K."/>
            <person name="Saito M."/>
            <person name="Masuda T."/>
            <person name="Sasaki-Sekimoto Y."/>
            <person name="Mashiguchi K."/>
            <person name="Awai K."/>
            <person name="Shimojima M."/>
            <person name="Masuda S."/>
            <person name="Iwai M."/>
            <person name="Nobusawa T."/>
            <person name="Narise T."/>
            <person name="Kondo S."/>
            <person name="Saito H."/>
            <person name="Sato R."/>
            <person name="Murakawa M."/>
            <person name="Ihara Y."/>
            <person name="Oshima-Yamada Y."/>
            <person name="Ohtaka K."/>
            <person name="Satoh M."/>
            <person name="Sonobe K."/>
            <person name="Ishii M."/>
            <person name="Ohtani R."/>
            <person name="Kanamori-Sato M."/>
            <person name="Honoki R."/>
            <person name="Miyazaki D."/>
            <person name="Mochizuki H."/>
            <person name="Umetsu J."/>
            <person name="Higashi K."/>
            <person name="Shibata D."/>
            <person name="Kamiya Y."/>
            <person name="Sato N."/>
            <person name="Nakamura Y."/>
            <person name="Tabata S."/>
            <person name="Ida S."/>
            <person name="Kurokawa K."/>
            <person name="Ohta H."/>
        </authorList>
    </citation>
    <scope>NUCLEOTIDE SEQUENCE [LARGE SCALE GENOMIC DNA]</scope>
    <source>
        <strain evidence="14 15">NIES-2285</strain>
    </source>
</reference>
<evidence type="ECO:0000313" key="14">
    <source>
        <dbReference type="EMBL" id="GAQ82067.1"/>
    </source>
</evidence>
<name>A0A1Y1HZV9_KLENI</name>
<dbReference type="InterPro" id="IPR029052">
    <property type="entry name" value="Metallo-depent_PP-like"/>
</dbReference>
<evidence type="ECO:0000256" key="2">
    <source>
        <dbReference type="ARBA" id="ARBA00004687"/>
    </source>
</evidence>